<accession>A0ABD6CDK1</accession>
<dbReference type="InterPro" id="IPR036291">
    <property type="entry name" value="NAD(P)-bd_dom_sf"/>
</dbReference>
<dbReference type="Pfam" id="PF01408">
    <property type="entry name" value="GFO_IDH_MocA"/>
    <property type="match status" value="1"/>
</dbReference>
<name>A0ABD6CDK1_9EURY</name>
<dbReference type="InterPro" id="IPR051450">
    <property type="entry name" value="Gfo/Idh/MocA_Oxidoreductases"/>
</dbReference>
<dbReference type="InterPro" id="IPR000683">
    <property type="entry name" value="Gfo/Idh/MocA-like_OxRdtase_N"/>
</dbReference>
<evidence type="ECO:0000259" key="1">
    <source>
        <dbReference type="Pfam" id="PF01408"/>
    </source>
</evidence>
<dbReference type="RefSeq" id="WP_247381427.1">
    <property type="nucleotide sequence ID" value="NZ_JALLGV010000010.1"/>
</dbReference>
<dbReference type="Pfam" id="PF22725">
    <property type="entry name" value="GFO_IDH_MocA_C3"/>
    <property type="match status" value="1"/>
</dbReference>
<dbReference type="Gene3D" id="3.40.50.720">
    <property type="entry name" value="NAD(P)-binding Rossmann-like Domain"/>
    <property type="match status" value="1"/>
</dbReference>
<dbReference type="SUPFAM" id="SSF55347">
    <property type="entry name" value="Glyceraldehyde-3-phosphate dehydrogenase-like, C-terminal domain"/>
    <property type="match status" value="1"/>
</dbReference>
<comment type="caution">
    <text evidence="3">The sequence shown here is derived from an EMBL/GenBank/DDBJ whole genome shotgun (WGS) entry which is preliminary data.</text>
</comment>
<feature type="domain" description="Gfo/Idh/MocA-like oxidoreductase N-terminal" evidence="1">
    <location>
        <begin position="3"/>
        <end position="123"/>
    </location>
</feature>
<dbReference type="Gene3D" id="3.30.360.10">
    <property type="entry name" value="Dihydrodipicolinate Reductase, domain 2"/>
    <property type="match status" value="1"/>
</dbReference>
<evidence type="ECO:0000313" key="3">
    <source>
        <dbReference type="EMBL" id="MFD1588377.1"/>
    </source>
</evidence>
<dbReference type="InterPro" id="IPR055170">
    <property type="entry name" value="GFO_IDH_MocA-like_dom"/>
</dbReference>
<dbReference type="Proteomes" id="UP001597119">
    <property type="component" value="Unassembled WGS sequence"/>
</dbReference>
<dbReference type="EMBL" id="JBHUDJ010000011">
    <property type="protein sequence ID" value="MFD1588377.1"/>
    <property type="molecule type" value="Genomic_DNA"/>
</dbReference>
<organism evidence="3 4">
    <name type="scientific">Halorientalis brevis</name>
    <dbReference type="NCBI Taxonomy" id="1126241"/>
    <lineage>
        <taxon>Archaea</taxon>
        <taxon>Methanobacteriati</taxon>
        <taxon>Methanobacteriota</taxon>
        <taxon>Stenosarchaea group</taxon>
        <taxon>Halobacteria</taxon>
        <taxon>Halobacteriales</taxon>
        <taxon>Haloarculaceae</taxon>
        <taxon>Halorientalis</taxon>
    </lineage>
</organism>
<sequence length="347" mass="38625">MGLRIGVIGVGGLGYLQAKTYSELEDVTIVAAADVAADARELFEREFNAPAYQNYRALLDDHASELDAMTIVTPHTLHYDQAIACLERNLHLLIEKPMVTEVQQAVDIIEVATERDLDVQVGYQRHFHPAFEQMRYQIERGAIGDVRSVNCFISQEWIENHQNTWRVDPDFSGGGQLYDTGSHLLEALIWLTDSVPKTVTAQVEYDKPSLDVNSAVTIEMERGDQSFLSSVSITGDGDDVIPTEGYFIWGTEGSIAYVNDVLHIHESDEVTYRAEIPSEFNFDTLNERKLENFIGSIEGEVDPAVPAEIGLEVTALTEAIYESADTGTVVDIDDFIDGCDSSDFVYR</sequence>
<keyword evidence="4" id="KW-1185">Reference proteome</keyword>
<evidence type="ECO:0000313" key="4">
    <source>
        <dbReference type="Proteomes" id="UP001597119"/>
    </source>
</evidence>
<feature type="domain" description="GFO/IDH/MocA-like oxidoreductase" evidence="2">
    <location>
        <begin position="131"/>
        <end position="255"/>
    </location>
</feature>
<dbReference type="SUPFAM" id="SSF51735">
    <property type="entry name" value="NAD(P)-binding Rossmann-fold domains"/>
    <property type="match status" value="1"/>
</dbReference>
<dbReference type="AlphaFoldDB" id="A0ABD6CDK1"/>
<protein>
    <submittedName>
        <fullName evidence="3">Gfo/Idh/MocA family protein</fullName>
    </submittedName>
</protein>
<proteinExistence type="predicted"/>
<evidence type="ECO:0000259" key="2">
    <source>
        <dbReference type="Pfam" id="PF22725"/>
    </source>
</evidence>
<dbReference type="PANTHER" id="PTHR43377:SF1">
    <property type="entry name" value="BILIVERDIN REDUCTASE A"/>
    <property type="match status" value="1"/>
</dbReference>
<dbReference type="PANTHER" id="PTHR43377">
    <property type="entry name" value="BILIVERDIN REDUCTASE A"/>
    <property type="match status" value="1"/>
</dbReference>
<gene>
    <name evidence="3" type="ORF">ACFR9U_15450</name>
</gene>
<reference evidence="3 4" key="1">
    <citation type="journal article" date="2019" name="Int. J. Syst. Evol. Microbiol.">
        <title>The Global Catalogue of Microorganisms (GCM) 10K type strain sequencing project: providing services to taxonomists for standard genome sequencing and annotation.</title>
        <authorList>
            <consortium name="The Broad Institute Genomics Platform"/>
            <consortium name="The Broad Institute Genome Sequencing Center for Infectious Disease"/>
            <person name="Wu L."/>
            <person name="Ma J."/>
        </authorList>
    </citation>
    <scope>NUCLEOTIDE SEQUENCE [LARGE SCALE GENOMIC DNA]</scope>
    <source>
        <strain evidence="3 4">CGMCC 1.12125</strain>
    </source>
</reference>